<organism evidence="2 3">
    <name type="scientific">Amycolatopsis deserti</name>
    <dbReference type="NCBI Taxonomy" id="185696"/>
    <lineage>
        <taxon>Bacteria</taxon>
        <taxon>Bacillati</taxon>
        <taxon>Actinomycetota</taxon>
        <taxon>Actinomycetes</taxon>
        <taxon>Pseudonocardiales</taxon>
        <taxon>Pseudonocardiaceae</taxon>
        <taxon>Amycolatopsis</taxon>
    </lineage>
</organism>
<gene>
    <name evidence="2" type="ORF">GCM10017786_18350</name>
</gene>
<sequence length="109" mass="11112">MCPFPARLVPQPLTTDGTDLSRPLATRVIRLATIVPGIRSGPARHGFRPRSPPGPAVVGAPAVRDSGGPAPPAAAHRTVAHTVLPPVGSRRHPHCSDVCATSSNPSPGG</sequence>
<evidence type="ECO:0000313" key="3">
    <source>
        <dbReference type="Proteomes" id="UP000605897"/>
    </source>
</evidence>
<dbReference type="Proteomes" id="UP000605897">
    <property type="component" value="Unassembled WGS sequence"/>
</dbReference>
<reference evidence="3" key="1">
    <citation type="journal article" date="2019" name="Int. J. Syst. Evol. Microbiol.">
        <title>The Global Catalogue of Microorganisms (GCM) 10K type strain sequencing project: providing services to taxonomists for standard genome sequencing and annotation.</title>
        <authorList>
            <consortium name="The Broad Institute Genomics Platform"/>
            <consortium name="The Broad Institute Genome Sequencing Center for Infectious Disease"/>
            <person name="Wu L."/>
            <person name="Ma J."/>
        </authorList>
    </citation>
    <scope>NUCLEOTIDE SEQUENCE [LARGE SCALE GENOMIC DNA]</scope>
    <source>
        <strain evidence="3">CGMCC 4.7677</strain>
    </source>
</reference>
<feature type="region of interest" description="Disordered" evidence="1">
    <location>
        <begin position="86"/>
        <end position="109"/>
    </location>
</feature>
<evidence type="ECO:0000256" key="1">
    <source>
        <dbReference type="SAM" id="MobiDB-lite"/>
    </source>
</evidence>
<feature type="compositionally biased region" description="Polar residues" evidence="1">
    <location>
        <begin position="99"/>
        <end position="109"/>
    </location>
</feature>
<accession>A0ABQ3IKC3</accession>
<comment type="caution">
    <text evidence="2">The sequence shown here is derived from an EMBL/GenBank/DDBJ whole genome shotgun (WGS) entry which is preliminary data.</text>
</comment>
<evidence type="ECO:0000313" key="2">
    <source>
        <dbReference type="EMBL" id="GHE87104.1"/>
    </source>
</evidence>
<keyword evidence="3" id="KW-1185">Reference proteome</keyword>
<protein>
    <submittedName>
        <fullName evidence="2">Uncharacterized protein</fullName>
    </submittedName>
</protein>
<name>A0ABQ3IKC3_9PSEU</name>
<proteinExistence type="predicted"/>
<dbReference type="EMBL" id="BNAU01000002">
    <property type="protein sequence ID" value="GHE87104.1"/>
    <property type="molecule type" value="Genomic_DNA"/>
</dbReference>